<protein>
    <submittedName>
        <fullName evidence="2">Uncharacterized protein</fullName>
    </submittedName>
</protein>
<keyword evidence="3" id="KW-1185">Reference proteome</keyword>
<feature type="compositionally biased region" description="Low complexity" evidence="1">
    <location>
        <begin position="1"/>
        <end position="22"/>
    </location>
</feature>
<name>A0ABV6QN61_9ACTN</name>
<evidence type="ECO:0000313" key="2">
    <source>
        <dbReference type="EMBL" id="MFC0626079.1"/>
    </source>
</evidence>
<evidence type="ECO:0000256" key="1">
    <source>
        <dbReference type="SAM" id="MobiDB-lite"/>
    </source>
</evidence>
<dbReference type="EMBL" id="JBHLTC010000021">
    <property type="protein sequence ID" value="MFC0626079.1"/>
    <property type="molecule type" value="Genomic_DNA"/>
</dbReference>
<feature type="region of interest" description="Disordered" evidence="1">
    <location>
        <begin position="88"/>
        <end position="110"/>
    </location>
</feature>
<evidence type="ECO:0000313" key="3">
    <source>
        <dbReference type="Proteomes" id="UP001589890"/>
    </source>
</evidence>
<gene>
    <name evidence="2" type="ORF">ACFFGN_18515</name>
</gene>
<sequence>TTNTTTNKPTTNRDNTDPTPNRAPASRPRHPILRAGLWSKPDIAIKLFCKVVRTVVLPVVAVRIPTTQARLHGHTDTARARRRTIACHSDPALTQSGANDSALAQLEPGL</sequence>
<dbReference type="RefSeq" id="WP_380049167.1">
    <property type="nucleotide sequence ID" value="NZ_JBHLTC010000021.1"/>
</dbReference>
<proteinExistence type="predicted"/>
<organism evidence="2 3">
    <name type="scientific">Kribbella deserti</name>
    <dbReference type="NCBI Taxonomy" id="1926257"/>
    <lineage>
        <taxon>Bacteria</taxon>
        <taxon>Bacillati</taxon>
        <taxon>Actinomycetota</taxon>
        <taxon>Actinomycetes</taxon>
        <taxon>Propionibacteriales</taxon>
        <taxon>Kribbellaceae</taxon>
        <taxon>Kribbella</taxon>
    </lineage>
</organism>
<feature type="region of interest" description="Disordered" evidence="1">
    <location>
        <begin position="1"/>
        <end position="29"/>
    </location>
</feature>
<reference evidence="2 3" key="1">
    <citation type="submission" date="2024-09" db="EMBL/GenBank/DDBJ databases">
        <authorList>
            <person name="Sun Q."/>
            <person name="Mori K."/>
        </authorList>
    </citation>
    <scope>NUCLEOTIDE SEQUENCE [LARGE SCALE GENOMIC DNA]</scope>
    <source>
        <strain evidence="2 3">CGMCC 1.15906</strain>
    </source>
</reference>
<comment type="caution">
    <text evidence="2">The sequence shown here is derived from an EMBL/GenBank/DDBJ whole genome shotgun (WGS) entry which is preliminary data.</text>
</comment>
<feature type="non-terminal residue" evidence="2">
    <location>
        <position position="1"/>
    </location>
</feature>
<dbReference type="Proteomes" id="UP001589890">
    <property type="component" value="Unassembled WGS sequence"/>
</dbReference>
<accession>A0ABV6QN61</accession>